<sequence>MKNLLSISDEISKYTSKDIVPSIYSGNGEEWASVLDGAFIPSPHYNWSNIVYQNAYFTAELEYKNLPIIFHTRGKPIAVFPIAVLTHDGVSKIVSNGGPIYPPVILEQVFDREEKTVIEICEKILGDLSANLNVTRNEYQVKTSSNGLSTWCAGLVETARVIRVGQLLDVDLGMSLEQIKSTFRKSYKPLINKGLKKWEVDVIEGGNPAPFWEYKNLHVAVAGRETRCLASWDAQLDMLNRGDAFLVTLRDETNELVGAGLFVYNSQCGLYGSAAYRRDLFAEPLGHVVQYKALEVMLSKGLKRYEIGYGFSELYGATTKEVSITKFKSGFCNEVGVIMHLEKQVSIEG</sequence>
<dbReference type="Proteomes" id="UP000216173">
    <property type="component" value="Unassembled WGS sequence"/>
</dbReference>
<dbReference type="InterPro" id="IPR016181">
    <property type="entry name" value="Acyl_CoA_acyltransferase"/>
</dbReference>
<accession>A0A271VP64</accession>
<dbReference type="Gene3D" id="3.40.630.30">
    <property type="match status" value="1"/>
</dbReference>
<dbReference type="SUPFAM" id="SSF55729">
    <property type="entry name" value="Acyl-CoA N-acyltransferases (Nat)"/>
    <property type="match status" value="1"/>
</dbReference>
<evidence type="ECO:0000313" key="1">
    <source>
        <dbReference type="EMBL" id="PAR19737.1"/>
    </source>
</evidence>
<protein>
    <recommendedName>
        <fullName evidence="3">FemAB family protein</fullName>
    </recommendedName>
</protein>
<reference evidence="2" key="1">
    <citation type="submission" date="2017-07" db="EMBL/GenBank/DDBJ databases">
        <authorList>
            <person name="Boucher Y."/>
            <person name="Orata F.D."/>
        </authorList>
    </citation>
    <scope>NUCLEOTIDE SEQUENCE [LARGE SCALE GENOMIC DNA]</scope>
    <source>
        <strain evidence="2">OYP9E10</strain>
    </source>
</reference>
<proteinExistence type="predicted"/>
<dbReference type="RefSeq" id="WP_055044306.1">
    <property type="nucleotide sequence ID" value="NZ_LBGR01000011.1"/>
</dbReference>
<name>A0A271VP64_VIBMT</name>
<gene>
    <name evidence="1" type="ORF">CGU03_15440</name>
</gene>
<dbReference type="AlphaFoldDB" id="A0A271VP64"/>
<comment type="caution">
    <text evidence="1">The sequence shown here is derived from an EMBL/GenBank/DDBJ whole genome shotgun (WGS) entry which is preliminary data.</text>
</comment>
<organism evidence="1 2">
    <name type="scientific">Vibrio metoecus</name>
    <dbReference type="NCBI Taxonomy" id="1481663"/>
    <lineage>
        <taxon>Bacteria</taxon>
        <taxon>Pseudomonadati</taxon>
        <taxon>Pseudomonadota</taxon>
        <taxon>Gammaproteobacteria</taxon>
        <taxon>Vibrionales</taxon>
        <taxon>Vibrionaceae</taxon>
        <taxon>Vibrio</taxon>
    </lineage>
</organism>
<evidence type="ECO:0000313" key="2">
    <source>
        <dbReference type="Proteomes" id="UP000216173"/>
    </source>
</evidence>
<evidence type="ECO:0008006" key="3">
    <source>
        <dbReference type="Google" id="ProtNLM"/>
    </source>
</evidence>
<dbReference type="EMBL" id="NMSH01000030">
    <property type="protein sequence ID" value="PAR19737.1"/>
    <property type="molecule type" value="Genomic_DNA"/>
</dbReference>